<reference evidence="1" key="2">
    <citation type="journal article" date="2023" name="Commun. Biol.">
        <title>Suspicions of two bridgehead invasions of Xylella fastidiosa subsp. multiplex in France.</title>
        <authorList>
            <person name="Dupas E."/>
            <person name="Durand K."/>
            <person name="Rieux A."/>
            <person name="Briand M."/>
            <person name="Pruvost O."/>
            <person name="Cunty A."/>
            <person name="Denance N."/>
            <person name="Donnadieu C."/>
            <person name="Legendre B."/>
            <person name="Lopez-Roques C."/>
            <person name="Cesbron S."/>
            <person name="Ravigne V."/>
            <person name="Jacques M.A."/>
        </authorList>
    </citation>
    <scope>NUCLEOTIDE SEQUENCE</scope>
    <source>
        <strain evidence="1">CFBP8070</strain>
    </source>
</reference>
<accession>A0AAW6HW29</accession>
<evidence type="ECO:0000313" key="1">
    <source>
        <dbReference type="EMBL" id="MDC6408790.1"/>
    </source>
</evidence>
<dbReference type="AlphaFoldDB" id="A0AAW6HW29"/>
<dbReference type="Proteomes" id="UP001220702">
    <property type="component" value="Unassembled WGS sequence"/>
</dbReference>
<protein>
    <submittedName>
        <fullName evidence="1">Uncharacterized protein</fullName>
    </submittedName>
</protein>
<comment type="caution">
    <text evidence="1">The sequence shown here is derived from an EMBL/GenBank/DDBJ whole genome shotgun (WGS) entry which is preliminary data.</text>
</comment>
<gene>
    <name evidence="1" type="ORF">LOK82_09200</name>
</gene>
<sequence length="76" mass="8671">MGTQALTHQMIARESAKMLVEQNNVVTNINTTRSKEFGEEINGYKKGDTVKIMVPRCRFLFLALISPETDLLMRLQ</sequence>
<reference evidence="1" key="1">
    <citation type="submission" date="2021-11" db="EMBL/GenBank/DDBJ databases">
        <authorList>
            <person name="Denance N."/>
            <person name="Briand M."/>
            <person name="Dupas E."/>
            <person name="Durand K."/>
            <person name="Legendre B."/>
            <person name="Cunty A."/>
            <person name="Donnadieu C."/>
            <person name="Lopez Roques C."/>
            <person name="Cesbron S."/>
            <person name="Jacques M.A."/>
        </authorList>
    </citation>
    <scope>NUCLEOTIDE SEQUENCE</scope>
    <source>
        <strain evidence="1">CFBP8070</strain>
    </source>
</reference>
<dbReference type="EMBL" id="JAJKGN010000001">
    <property type="protein sequence ID" value="MDC6408790.1"/>
    <property type="molecule type" value="Genomic_DNA"/>
</dbReference>
<evidence type="ECO:0000313" key="2">
    <source>
        <dbReference type="Proteomes" id="UP001220702"/>
    </source>
</evidence>
<proteinExistence type="predicted"/>
<organism evidence="1 2">
    <name type="scientific">Xylella fastidiosa subsp. multiplex</name>
    <dbReference type="NCBI Taxonomy" id="644357"/>
    <lineage>
        <taxon>Bacteria</taxon>
        <taxon>Pseudomonadati</taxon>
        <taxon>Pseudomonadota</taxon>
        <taxon>Gammaproteobacteria</taxon>
        <taxon>Lysobacterales</taxon>
        <taxon>Lysobacteraceae</taxon>
        <taxon>Xylella</taxon>
    </lineage>
</organism>
<name>A0AAW6HW29_XYLFS</name>